<dbReference type="AlphaFoldDB" id="A0A3B3SEV4"/>
<evidence type="ECO:0000313" key="5">
    <source>
        <dbReference type="Ensembl" id="ENSPKIP00000028516.1"/>
    </source>
</evidence>
<sequence>MALQDVCGIRKPPVYPRWNSPALFSMLVGDTMPHFDEVGGGHLLQECSSPLQLYVPSLNGKDFLSSSYLSSVRPPFSLCHGTTTLGFVFQDGVIAAADSRASCSGLIACPAVQKIMPVHSHLVVTTSGSGADCMLWQRILARECRLYHLRNHRRLSVGGAAKLLAYMLHPFKGTELCVALTLCGWDEGRGGASPPVEDLWVMEEKVTGWGGEEGCGSKGRKETRECAGQACEREGEGEAAGEARTEADEEQTALGQEASGVEEELGAKAERTESEREEDATHSRRVEDGGLSRASTTESSRAGATAAEQEVRQEPWAGGPRLYYVCSDGTCLQGELFSVGSGSPYAYSVLDCGLRWGLSLSEAVSLAREAVYRATHRDAYSGNCVDVFYINSQGWRCREREDLREEYYREKEKRKMRQGEQEKCGMKHK</sequence>
<feature type="compositionally biased region" description="Basic and acidic residues" evidence="4">
    <location>
        <begin position="231"/>
        <end position="246"/>
    </location>
</feature>
<reference evidence="5" key="2">
    <citation type="submission" date="2025-09" db="UniProtKB">
        <authorList>
            <consortium name="Ensembl"/>
        </authorList>
    </citation>
    <scope>IDENTIFICATION</scope>
</reference>
<dbReference type="OrthoDB" id="37597at2759"/>
<dbReference type="Proteomes" id="UP000261540">
    <property type="component" value="Unplaced"/>
</dbReference>
<dbReference type="PANTHER" id="PTHR32194">
    <property type="entry name" value="METALLOPROTEASE TLDD"/>
    <property type="match status" value="1"/>
</dbReference>
<protein>
    <submittedName>
        <fullName evidence="5">Proteasome subunit beta 11</fullName>
    </submittedName>
</protein>
<reference evidence="5" key="1">
    <citation type="submission" date="2025-08" db="UniProtKB">
        <authorList>
            <consortium name="Ensembl"/>
        </authorList>
    </citation>
    <scope>IDENTIFICATION</scope>
</reference>
<dbReference type="GO" id="GO:0005839">
    <property type="term" value="C:proteasome core complex"/>
    <property type="evidence" value="ECO:0007669"/>
    <property type="project" value="InterPro"/>
</dbReference>
<dbReference type="InterPro" id="IPR016050">
    <property type="entry name" value="Proteasome_bsu_CS"/>
</dbReference>
<comment type="subcellular location">
    <subcellularLocation>
        <location evidence="1">Nucleus</location>
    </subcellularLocation>
</comment>
<evidence type="ECO:0000256" key="3">
    <source>
        <dbReference type="ARBA" id="ARBA00022942"/>
    </source>
</evidence>
<dbReference type="InterPro" id="IPR023333">
    <property type="entry name" value="Proteasome_suB-type"/>
</dbReference>
<dbReference type="Ensembl" id="ENSPKIT00000009296.1">
    <property type="protein sequence ID" value="ENSPKIP00000028516.1"/>
    <property type="gene ID" value="ENSPKIG00000010142.1"/>
</dbReference>
<feature type="compositionally biased region" description="Basic and acidic residues" evidence="4">
    <location>
        <begin position="265"/>
        <end position="290"/>
    </location>
</feature>
<accession>A0A3B3SEV4</accession>
<dbReference type="STRING" id="1676925.ENSPKIP00000028516"/>
<dbReference type="GO" id="GO:0005737">
    <property type="term" value="C:cytoplasm"/>
    <property type="evidence" value="ECO:0007669"/>
    <property type="project" value="TreeGrafter"/>
</dbReference>
<evidence type="ECO:0000256" key="2">
    <source>
        <dbReference type="ARBA" id="ARBA00022490"/>
    </source>
</evidence>
<feature type="region of interest" description="Disordered" evidence="4">
    <location>
        <begin position="231"/>
        <end position="313"/>
    </location>
</feature>
<keyword evidence="6" id="KW-1185">Reference proteome</keyword>
<dbReference type="InterPro" id="IPR029055">
    <property type="entry name" value="Ntn_hydrolases_N"/>
</dbReference>
<evidence type="ECO:0000256" key="1">
    <source>
        <dbReference type="ARBA" id="ARBA00004123"/>
    </source>
</evidence>
<keyword evidence="3" id="KW-0647">Proteasome</keyword>
<dbReference type="GO" id="GO:0005634">
    <property type="term" value="C:nucleus"/>
    <property type="evidence" value="ECO:0007669"/>
    <property type="project" value="UniProtKB-SubCell"/>
</dbReference>
<dbReference type="InterPro" id="IPR001353">
    <property type="entry name" value="Proteasome_sua/b"/>
</dbReference>
<evidence type="ECO:0000256" key="4">
    <source>
        <dbReference type="SAM" id="MobiDB-lite"/>
    </source>
</evidence>
<keyword evidence="2" id="KW-0963">Cytoplasm</keyword>
<organism evidence="5 6">
    <name type="scientific">Paramormyrops kingsleyae</name>
    <dbReference type="NCBI Taxonomy" id="1676925"/>
    <lineage>
        <taxon>Eukaryota</taxon>
        <taxon>Metazoa</taxon>
        <taxon>Chordata</taxon>
        <taxon>Craniata</taxon>
        <taxon>Vertebrata</taxon>
        <taxon>Euteleostomi</taxon>
        <taxon>Actinopterygii</taxon>
        <taxon>Neopterygii</taxon>
        <taxon>Teleostei</taxon>
        <taxon>Osteoglossocephala</taxon>
        <taxon>Osteoglossomorpha</taxon>
        <taxon>Osteoglossiformes</taxon>
        <taxon>Mormyridae</taxon>
        <taxon>Paramormyrops</taxon>
    </lineage>
</organism>
<evidence type="ECO:0000313" key="6">
    <source>
        <dbReference type="Proteomes" id="UP000261540"/>
    </source>
</evidence>
<feature type="compositionally biased region" description="Polar residues" evidence="4">
    <location>
        <begin position="293"/>
        <end position="302"/>
    </location>
</feature>
<name>A0A3B3SEV4_9TELE</name>
<dbReference type="Gene3D" id="3.60.20.10">
    <property type="entry name" value="Glutamine Phosphoribosylpyrophosphate, subunit 1, domain 1"/>
    <property type="match status" value="1"/>
</dbReference>
<dbReference type="SUPFAM" id="SSF56235">
    <property type="entry name" value="N-terminal nucleophile aminohydrolases (Ntn hydrolases)"/>
    <property type="match status" value="2"/>
</dbReference>
<dbReference type="PROSITE" id="PS00854">
    <property type="entry name" value="PROTEASOME_BETA_1"/>
    <property type="match status" value="1"/>
</dbReference>
<proteinExistence type="predicted"/>
<dbReference type="GeneTree" id="ENSGT00940000162200"/>
<dbReference type="Pfam" id="PF00227">
    <property type="entry name" value="Proteasome"/>
    <property type="match status" value="2"/>
</dbReference>
<feature type="region of interest" description="Disordered" evidence="4">
    <location>
        <begin position="410"/>
        <end position="429"/>
    </location>
</feature>
<dbReference type="GO" id="GO:0051603">
    <property type="term" value="P:proteolysis involved in protein catabolic process"/>
    <property type="evidence" value="ECO:0007669"/>
    <property type="project" value="InterPro"/>
</dbReference>
<dbReference type="PANTHER" id="PTHR32194:SF15">
    <property type="entry name" value="PROTEASOME SUBUNIT BETA"/>
    <property type="match status" value="1"/>
</dbReference>